<dbReference type="Pfam" id="PF00364">
    <property type="entry name" value="Biotin_lipoyl"/>
    <property type="match status" value="1"/>
</dbReference>
<accession>A0A4U9HBU9</accession>
<evidence type="ECO:0000313" key="3">
    <source>
        <dbReference type="EMBL" id="VTP61117.1"/>
    </source>
</evidence>
<gene>
    <name evidence="3" type="ORF">NCTC12971_01625</name>
</gene>
<reference evidence="3 4" key="1">
    <citation type="submission" date="2019-05" db="EMBL/GenBank/DDBJ databases">
        <authorList>
            <consortium name="Pathogen Informatics"/>
        </authorList>
    </citation>
    <scope>NUCLEOTIDE SEQUENCE [LARGE SCALE GENOMIC DNA]</scope>
    <source>
        <strain evidence="3 4">NCTC12971</strain>
    </source>
</reference>
<feature type="domain" description="Lipoyl-binding" evidence="2">
    <location>
        <begin position="2"/>
        <end position="35"/>
    </location>
</feature>
<proteinExistence type="predicted"/>
<dbReference type="Proteomes" id="UP000307968">
    <property type="component" value="Chromosome"/>
</dbReference>
<sequence>MAAGQPLIVVEAMKMELAVTAPRAGVIKRIGCQPGGRRAGGRLAVAGARRLRR</sequence>
<name>A0A4U9HBU9_SERRU</name>
<evidence type="ECO:0000259" key="2">
    <source>
        <dbReference type="Pfam" id="PF00364"/>
    </source>
</evidence>
<dbReference type="AlphaFoldDB" id="A0A4U9HBU9"/>
<dbReference type="PROSITE" id="PS00188">
    <property type="entry name" value="BIOTIN"/>
    <property type="match status" value="1"/>
</dbReference>
<dbReference type="InterPro" id="IPR011053">
    <property type="entry name" value="Single_hybrid_motif"/>
</dbReference>
<dbReference type="InterPro" id="IPR000089">
    <property type="entry name" value="Biotin_lipoyl"/>
</dbReference>
<organism evidence="3 4">
    <name type="scientific">Serratia rubidaea</name>
    <name type="common">Serratia marinorubra</name>
    <dbReference type="NCBI Taxonomy" id="61652"/>
    <lineage>
        <taxon>Bacteria</taxon>
        <taxon>Pseudomonadati</taxon>
        <taxon>Pseudomonadota</taxon>
        <taxon>Gammaproteobacteria</taxon>
        <taxon>Enterobacterales</taxon>
        <taxon>Yersiniaceae</taxon>
        <taxon>Serratia</taxon>
    </lineage>
</organism>
<dbReference type="Gene3D" id="2.40.50.100">
    <property type="match status" value="1"/>
</dbReference>
<evidence type="ECO:0000313" key="4">
    <source>
        <dbReference type="Proteomes" id="UP000307968"/>
    </source>
</evidence>
<dbReference type="SUPFAM" id="SSF51230">
    <property type="entry name" value="Single hybrid motif"/>
    <property type="match status" value="1"/>
</dbReference>
<protein>
    <submittedName>
        <fullName evidence="3">Putative acetyl-CoA carboxylase biotin carboxyl carrier protein subunit</fullName>
    </submittedName>
</protein>
<dbReference type="EMBL" id="LR590463">
    <property type="protein sequence ID" value="VTP61117.1"/>
    <property type="molecule type" value="Genomic_DNA"/>
</dbReference>
<keyword evidence="1" id="KW-0092">Biotin</keyword>
<evidence type="ECO:0000256" key="1">
    <source>
        <dbReference type="ARBA" id="ARBA00023267"/>
    </source>
</evidence>
<dbReference type="InterPro" id="IPR001882">
    <property type="entry name" value="Biotin_BS"/>
</dbReference>
<dbReference type="CDD" id="cd06850">
    <property type="entry name" value="biotinyl_domain"/>
    <property type="match status" value="1"/>
</dbReference>